<keyword evidence="3 6" id="KW-0812">Transmembrane</keyword>
<evidence type="ECO:0000256" key="1">
    <source>
        <dbReference type="ARBA" id="ARBA00004141"/>
    </source>
</evidence>
<feature type="domain" description="EamA" evidence="7">
    <location>
        <begin position="3"/>
        <end position="135"/>
    </location>
</feature>
<feature type="transmembrane region" description="Helical" evidence="6">
    <location>
        <begin position="87"/>
        <end position="106"/>
    </location>
</feature>
<name>A0ABY9RKS5_9BURK</name>
<evidence type="ECO:0000313" key="8">
    <source>
        <dbReference type="EMBL" id="WMW81439.1"/>
    </source>
</evidence>
<protein>
    <submittedName>
        <fullName evidence="8">EamA family transporter</fullName>
    </submittedName>
</protein>
<feature type="transmembrane region" description="Helical" evidence="6">
    <location>
        <begin position="63"/>
        <end position="81"/>
    </location>
</feature>
<comment type="similarity">
    <text evidence="2">Belongs to the EamA transporter family.</text>
</comment>
<gene>
    <name evidence="8" type="ORF">RF679_03950</name>
</gene>
<evidence type="ECO:0000256" key="4">
    <source>
        <dbReference type="ARBA" id="ARBA00022989"/>
    </source>
</evidence>
<sequence length="308" mass="34356">MPSYLLFIIASLIWGSTFWAITQQLGQVAPAVSVAYRFGLAAACLFAWCIWRGHKIKLPWRQHRWLMLHGFCTFSLSYVCTYSSEQYVVSALVAVLFSLMVIWSPILERIFLGRALSAQIWLAASVSIGGVILLFYPTLRENFGSGHPLAPAELHHFVFGIALALTATLASTFGNLVVIKVRELNQDVLGTMAWAMAWGTFFISLYAIFKGESWSIPHTLQYWGALLYLSIFGSVIAFACYFTLINRIGAQKTVFIGVITPLISVLLSIQLENYRPGWIEWLGMLLCLSGVAWAMLGKKVSPRLTAEN</sequence>
<proteinExistence type="inferred from homology"/>
<evidence type="ECO:0000256" key="3">
    <source>
        <dbReference type="ARBA" id="ARBA00022692"/>
    </source>
</evidence>
<feature type="transmembrane region" description="Helical" evidence="6">
    <location>
        <begin position="30"/>
        <end position="51"/>
    </location>
</feature>
<dbReference type="PANTHER" id="PTHR32322:SF2">
    <property type="entry name" value="EAMA DOMAIN-CONTAINING PROTEIN"/>
    <property type="match status" value="1"/>
</dbReference>
<dbReference type="Pfam" id="PF00892">
    <property type="entry name" value="EamA"/>
    <property type="match status" value="2"/>
</dbReference>
<feature type="domain" description="EamA" evidence="7">
    <location>
        <begin position="159"/>
        <end position="294"/>
    </location>
</feature>
<evidence type="ECO:0000256" key="2">
    <source>
        <dbReference type="ARBA" id="ARBA00007362"/>
    </source>
</evidence>
<dbReference type="EMBL" id="CP133720">
    <property type="protein sequence ID" value="WMW81439.1"/>
    <property type="molecule type" value="Genomic_DNA"/>
</dbReference>
<keyword evidence="4 6" id="KW-1133">Transmembrane helix</keyword>
<evidence type="ECO:0000259" key="7">
    <source>
        <dbReference type="Pfam" id="PF00892"/>
    </source>
</evidence>
<feature type="transmembrane region" description="Helical" evidence="6">
    <location>
        <begin position="221"/>
        <end position="242"/>
    </location>
</feature>
<feature type="transmembrane region" description="Helical" evidence="6">
    <location>
        <begin position="254"/>
        <end position="271"/>
    </location>
</feature>
<dbReference type="RefSeq" id="WP_309482918.1">
    <property type="nucleotide sequence ID" value="NZ_CP133720.1"/>
</dbReference>
<keyword evidence="5 6" id="KW-0472">Membrane</keyword>
<comment type="subcellular location">
    <subcellularLocation>
        <location evidence="1">Membrane</location>
        <topology evidence="1">Multi-pass membrane protein</topology>
    </subcellularLocation>
</comment>
<feature type="transmembrane region" description="Helical" evidence="6">
    <location>
        <begin position="191"/>
        <end position="209"/>
    </location>
</feature>
<dbReference type="PANTHER" id="PTHR32322">
    <property type="entry name" value="INNER MEMBRANE TRANSPORTER"/>
    <property type="match status" value="1"/>
</dbReference>
<dbReference type="InterPro" id="IPR000620">
    <property type="entry name" value="EamA_dom"/>
</dbReference>
<accession>A0ABY9RKS5</accession>
<feature type="transmembrane region" description="Helical" evidence="6">
    <location>
        <begin position="157"/>
        <end position="179"/>
    </location>
</feature>
<keyword evidence="9" id="KW-1185">Reference proteome</keyword>
<dbReference type="Proteomes" id="UP001181355">
    <property type="component" value="Chromosome"/>
</dbReference>
<dbReference type="InterPro" id="IPR050638">
    <property type="entry name" value="AA-Vitamin_Transporters"/>
</dbReference>
<evidence type="ECO:0000256" key="5">
    <source>
        <dbReference type="ARBA" id="ARBA00023136"/>
    </source>
</evidence>
<dbReference type="SUPFAM" id="SSF103481">
    <property type="entry name" value="Multidrug resistance efflux transporter EmrE"/>
    <property type="match status" value="2"/>
</dbReference>
<evidence type="ECO:0000256" key="6">
    <source>
        <dbReference type="SAM" id="Phobius"/>
    </source>
</evidence>
<organism evidence="8 9">
    <name type="scientific">Undibacterium cyanobacteriorum</name>
    <dbReference type="NCBI Taxonomy" id="3073561"/>
    <lineage>
        <taxon>Bacteria</taxon>
        <taxon>Pseudomonadati</taxon>
        <taxon>Pseudomonadota</taxon>
        <taxon>Betaproteobacteria</taxon>
        <taxon>Burkholderiales</taxon>
        <taxon>Oxalobacteraceae</taxon>
        <taxon>Undibacterium</taxon>
    </lineage>
</organism>
<reference evidence="8" key="1">
    <citation type="submission" date="2023-09" db="EMBL/GenBank/DDBJ databases">
        <title>Undibacterium sp. 20NA77.5 isolated from freshwater.</title>
        <authorList>
            <person name="Le V."/>
            <person name="Ko S.-R."/>
            <person name="Ahn C.-Y."/>
            <person name="Oh H.-M."/>
        </authorList>
    </citation>
    <scope>NUCLEOTIDE SEQUENCE</scope>
    <source>
        <strain evidence="8">20NA77.5</strain>
    </source>
</reference>
<feature type="transmembrane region" description="Helical" evidence="6">
    <location>
        <begin position="118"/>
        <end position="137"/>
    </location>
</feature>
<evidence type="ECO:0000313" key="9">
    <source>
        <dbReference type="Proteomes" id="UP001181355"/>
    </source>
</evidence>
<dbReference type="InterPro" id="IPR037185">
    <property type="entry name" value="EmrE-like"/>
</dbReference>
<feature type="transmembrane region" description="Helical" evidence="6">
    <location>
        <begin position="277"/>
        <end position="296"/>
    </location>
</feature>